<organism evidence="2">
    <name type="scientific">Aeromonas caviae</name>
    <name type="common">Aeromonas punctata</name>
    <dbReference type="NCBI Taxonomy" id="648"/>
    <lineage>
        <taxon>Bacteria</taxon>
        <taxon>Pseudomonadati</taxon>
        <taxon>Pseudomonadota</taxon>
        <taxon>Gammaproteobacteria</taxon>
        <taxon>Aeromonadales</taxon>
        <taxon>Aeromonadaceae</taxon>
        <taxon>Aeromonas</taxon>
    </lineage>
</organism>
<dbReference type="Proteomes" id="UP001277183">
    <property type="component" value="Unassembled WGS sequence"/>
</dbReference>
<gene>
    <name evidence="2" type="ORF">JC965_21540</name>
    <name evidence="1" type="ORF">SJS77_16485</name>
</gene>
<dbReference type="EMBL" id="CP065937">
    <property type="protein sequence ID" value="QQA60606.1"/>
    <property type="molecule type" value="Genomic_DNA"/>
</dbReference>
<protein>
    <submittedName>
        <fullName evidence="2">Uncharacterized protein</fullName>
    </submittedName>
</protein>
<reference evidence="2" key="1">
    <citation type="submission" date="2020-12" db="EMBL/GenBank/DDBJ databases">
        <title>GES Beta-lactamases isolated from hospital effluents in Brazil.</title>
        <authorList>
            <person name="Conte D."/>
            <person name="Mesa D."/>
            <person name="Palmeiro J.K."/>
            <person name="Dalla-Costa L.M."/>
        </authorList>
    </citation>
    <scope>NUCLEOTIDE SEQUENCE [LARGE SCALE GENOMIC DNA]</scope>
    <source>
        <strain evidence="2">Aero21</strain>
    </source>
</reference>
<dbReference type="EMBL" id="JAWZVU010000109">
    <property type="protein sequence ID" value="MDX7722042.1"/>
    <property type="molecule type" value="Genomic_DNA"/>
</dbReference>
<proteinExistence type="predicted"/>
<evidence type="ECO:0000313" key="1">
    <source>
        <dbReference type="EMBL" id="MDX7722042.1"/>
    </source>
</evidence>
<dbReference type="RefSeq" id="WP_101618130.1">
    <property type="nucleotide sequence ID" value="NZ_BQVK01000187.1"/>
</dbReference>
<reference evidence="1" key="2">
    <citation type="submission" date="2023-11" db="EMBL/GenBank/DDBJ databases">
        <title>WGS of Aeromonas in Northern Israel.</title>
        <authorList>
            <person name="Hershko Y."/>
        </authorList>
    </citation>
    <scope>NUCLEOTIDE SEQUENCE</scope>
    <source>
        <strain evidence="1">77416</strain>
    </source>
</reference>
<accession>A0A7T3X1P9</accession>
<dbReference type="AlphaFoldDB" id="A0A7T3X1P9"/>
<evidence type="ECO:0000313" key="2">
    <source>
        <dbReference type="EMBL" id="QQA60606.1"/>
    </source>
</evidence>
<name>A0A7T3X1P9_AERCA</name>
<sequence>MTHQAFTVISTDFDNNHTFMDVVQAANSTDAFTLVALQRNGECDLVVCLEGNLCEGQGVAFPGGGTCSCSQWLDDVSQPNEADLESLGKYLEVLGYFLHQTENNRYVWIAPNGESCPFEFMTLWGAMADCVRENQVNLSNYDDQFVFNPQAALMK</sequence>